<name>A0A562SYE9_CHIJA</name>
<dbReference type="PROSITE" id="PS51257">
    <property type="entry name" value="PROKAR_LIPOPROTEIN"/>
    <property type="match status" value="1"/>
</dbReference>
<feature type="signal peptide" evidence="1">
    <location>
        <begin position="1"/>
        <end position="22"/>
    </location>
</feature>
<dbReference type="EMBL" id="VLLG01000004">
    <property type="protein sequence ID" value="TWI86375.1"/>
    <property type="molecule type" value="Genomic_DNA"/>
</dbReference>
<proteinExistence type="predicted"/>
<evidence type="ECO:0008006" key="4">
    <source>
        <dbReference type="Google" id="ProtNLM"/>
    </source>
</evidence>
<keyword evidence="1" id="KW-0732">Signal</keyword>
<gene>
    <name evidence="2" type="ORF">LX66_3632</name>
</gene>
<dbReference type="Proteomes" id="UP000316778">
    <property type="component" value="Unassembled WGS sequence"/>
</dbReference>
<dbReference type="Pfam" id="PF06291">
    <property type="entry name" value="Lambda_Bor"/>
    <property type="match status" value="1"/>
</dbReference>
<feature type="chain" id="PRO_5021762604" description="Bor protein" evidence="1">
    <location>
        <begin position="23"/>
        <end position="107"/>
    </location>
</feature>
<organism evidence="2 3">
    <name type="scientific">Chitinophaga japonensis</name>
    <name type="common">Flexibacter japonensis</name>
    <dbReference type="NCBI Taxonomy" id="104662"/>
    <lineage>
        <taxon>Bacteria</taxon>
        <taxon>Pseudomonadati</taxon>
        <taxon>Bacteroidota</taxon>
        <taxon>Chitinophagia</taxon>
        <taxon>Chitinophagales</taxon>
        <taxon>Chitinophagaceae</taxon>
        <taxon>Chitinophaga</taxon>
    </lineage>
</organism>
<sequence length="107" mass="11886">MRHVFRALVFAAFMVAFSSCYTYRVATHAQSGTGVKKVTAHSYFWGLAQQKDIPTPNCDTLGIYGMSEVRVRNNIGYALITIVTLGIYSPVQLEYKCGKPCPKTSEL</sequence>
<accession>A0A562SYE9</accession>
<dbReference type="InterPro" id="IPR010438">
    <property type="entry name" value="Lambda_Bor"/>
</dbReference>
<dbReference type="AlphaFoldDB" id="A0A562SYE9"/>
<dbReference type="RefSeq" id="WP_211366362.1">
    <property type="nucleotide sequence ID" value="NZ_BAAAFY010000005.1"/>
</dbReference>
<evidence type="ECO:0000256" key="1">
    <source>
        <dbReference type="SAM" id="SignalP"/>
    </source>
</evidence>
<evidence type="ECO:0000313" key="3">
    <source>
        <dbReference type="Proteomes" id="UP000316778"/>
    </source>
</evidence>
<protein>
    <recommendedName>
        <fullName evidence="4">Bor protein</fullName>
    </recommendedName>
</protein>
<evidence type="ECO:0000313" key="2">
    <source>
        <dbReference type="EMBL" id="TWI86375.1"/>
    </source>
</evidence>
<comment type="caution">
    <text evidence="2">The sequence shown here is derived from an EMBL/GenBank/DDBJ whole genome shotgun (WGS) entry which is preliminary data.</text>
</comment>
<reference evidence="2 3" key="1">
    <citation type="journal article" date="2013" name="Stand. Genomic Sci.">
        <title>Genomic Encyclopedia of Type Strains, Phase I: The one thousand microbial genomes (KMG-I) project.</title>
        <authorList>
            <person name="Kyrpides N.C."/>
            <person name="Woyke T."/>
            <person name="Eisen J.A."/>
            <person name="Garrity G."/>
            <person name="Lilburn T.G."/>
            <person name="Beck B.J."/>
            <person name="Whitman W.B."/>
            <person name="Hugenholtz P."/>
            <person name="Klenk H.P."/>
        </authorList>
    </citation>
    <scope>NUCLEOTIDE SEQUENCE [LARGE SCALE GENOMIC DNA]</scope>
    <source>
        <strain evidence="2 3">DSM 13484</strain>
    </source>
</reference>
<keyword evidence="3" id="KW-1185">Reference proteome</keyword>